<accession>A0A0U1L552</accession>
<protein>
    <submittedName>
        <fullName evidence="1">Uncharacterized protein</fullName>
    </submittedName>
</protein>
<sequence>MISAGAAVQPIIAGAAGQYVVGCVAGDFVSQFVAGTADRGVAENEVFDIGAQGVVKGSINGVNAGIGVLGDNIPGVIDKVHIAACAASHGVGTLRSVQFVVGCIAGKYVVEGVACAVDGARTGKGKVFQIAGQSKGHRRLDGICAFAGVFQHPVGAVIDDIGVIARAADQGIAATTAIEHVITAIAGNPVGHGVACAVAIGRAGQGKCFHFARQCVVYTCFHCIIAATGHFFDDITGVVHDVGVIAGAPFHGVGTQPAVQRLAASVPD</sequence>
<evidence type="ECO:0000313" key="1">
    <source>
        <dbReference type="EMBL" id="CQR74263.1"/>
    </source>
</evidence>
<proteinExistence type="predicted"/>
<reference evidence="2" key="1">
    <citation type="submission" date="2015-03" db="EMBL/GenBank/DDBJ databases">
        <authorList>
            <person name="Nijsse Bart"/>
        </authorList>
    </citation>
    <scope>NUCLEOTIDE SEQUENCE [LARGE SCALE GENOMIC DNA]</scope>
</reference>
<dbReference type="EMBL" id="CTRP01000014">
    <property type="protein sequence ID" value="CQR74263.1"/>
    <property type="molecule type" value="Genomic_DNA"/>
</dbReference>
<organism evidence="1 2">
    <name type="scientific">Sporomusa ovata</name>
    <dbReference type="NCBI Taxonomy" id="2378"/>
    <lineage>
        <taxon>Bacteria</taxon>
        <taxon>Bacillati</taxon>
        <taxon>Bacillota</taxon>
        <taxon>Negativicutes</taxon>
        <taxon>Selenomonadales</taxon>
        <taxon>Sporomusaceae</taxon>
        <taxon>Sporomusa</taxon>
    </lineage>
</organism>
<evidence type="ECO:0000313" key="2">
    <source>
        <dbReference type="Proteomes" id="UP000049855"/>
    </source>
</evidence>
<gene>
    <name evidence="1" type="ORF">SpAn4DRAFT_0725</name>
</gene>
<dbReference type="Proteomes" id="UP000049855">
    <property type="component" value="Unassembled WGS sequence"/>
</dbReference>
<name>A0A0U1L552_9FIRM</name>
<keyword evidence="2" id="KW-1185">Reference proteome</keyword>
<dbReference type="AlphaFoldDB" id="A0A0U1L552"/>